<evidence type="ECO:0000313" key="6">
    <source>
        <dbReference type="Proteomes" id="UP000051802"/>
    </source>
</evidence>
<evidence type="ECO:0000313" key="5">
    <source>
        <dbReference type="EMBL" id="KRG38898.1"/>
    </source>
</evidence>
<sequence length="319" mass="34323">MRWMTVLACAAVLLAAGCKREPQPLLGTLEWDRISLPATASERIVAMDVREGDQVRAGTRLLRLEPDRTRSQLQSLQAQTSQREQSLQELVNGPRREQVAQAQAQLAAAQAQARDASAYYARLQPLGKQQLVAASDVDRARAAAGDAQAQVRAAEQALLELRNGTRAEELAQGESSLRAAQAEAAVQAVNLDKLDIVAPRDGRVDSLPYKLGDQAPVGAALAIMLVGESPYARIYVPATVRSRVAIGQTLPVTVAGSSEVFQGRVRMIRSEPMFTPYYALSGSDAERLTYLAEVQLPASANRLPVGVPVQVQLADAAHE</sequence>
<gene>
    <name evidence="5" type="ORF">ARC20_14250</name>
</gene>
<dbReference type="Pfam" id="PF25881">
    <property type="entry name" value="HH_YBHG"/>
    <property type="match status" value="1"/>
</dbReference>
<protein>
    <submittedName>
        <fullName evidence="5">Hemolysin secretion protein D</fullName>
    </submittedName>
</protein>
<dbReference type="Gene3D" id="1.10.287.470">
    <property type="entry name" value="Helix hairpin bin"/>
    <property type="match status" value="2"/>
</dbReference>
<keyword evidence="2 3" id="KW-0175">Coiled coil</keyword>
<dbReference type="Gene3D" id="2.40.50.100">
    <property type="match status" value="1"/>
</dbReference>
<dbReference type="InterPro" id="IPR059052">
    <property type="entry name" value="HH_YbhG-like"/>
</dbReference>
<dbReference type="AlphaFoldDB" id="A0A0R0A8Q1"/>
<comment type="subcellular location">
    <subcellularLocation>
        <location evidence="1">Cell envelope</location>
    </subcellularLocation>
</comment>
<keyword evidence="6" id="KW-1185">Reference proteome</keyword>
<organism evidence="5 6">
    <name type="scientific">Stenotrophomonas panacihumi</name>
    <dbReference type="NCBI Taxonomy" id="676599"/>
    <lineage>
        <taxon>Bacteria</taxon>
        <taxon>Pseudomonadati</taxon>
        <taxon>Pseudomonadota</taxon>
        <taxon>Gammaproteobacteria</taxon>
        <taxon>Lysobacterales</taxon>
        <taxon>Lysobacteraceae</taxon>
        <taxon>Stenotrophomonas</taxon>
    </lineage>
</organism>
<dbReference type="Proteomes" id="UP000051802">
    <property type="component" value="Unassembled WGS sequence"/>
</dbReference>
<reference evidence="5 6" key="1">
    <citation type="submission" date="2015-10" db="EMBL/GenBank/DDBJ databases">
        <title>Genome sequencing and analysis of members of genus Stenotrophomonas.</title>
        <authorList>
            <person name="Patil P.P."/>
            <person name="Midha S."/>
            <person name="Patil P.B."/>
        </authorList>
    </citation>
    <scope>NUCLEOTIDE SEQUENCE [LARGE SCALE GENOMIC DNA]</scope>
    <source>
        <strain evidence="5 6">JCM 16536</strain>
    </source>
</reference>
<evidence type="ECO:0000256" key="1">
    <source>
        <dbReference type="ARBA" id="ARBA00004196"/>
    </source>
</evidence>
<dbReference type="STRING" id="676599.ARC20_14250"/>
<dbReference type="RefSeq" id="WP_057648347.1">
    <property type="nucleotide sequence ID" value="NZ_PZOY01000033.1"/>
</dbReference>
<evidence type="ECO:0000259" key="4">
    <source>
        <dbReference type="Pfam" id="PF25881"/>
    </source>
</evidence>
<dbReference type="InterPro" id="IPR050465">
    <property type="entry name" value="UPF0194_transport"/>
</dbReference>
<dbReference type="PROSITE" id="PS51257">
    <property type="entry name" value="PROKAR_LIPOPROTEIN"/>
    <property type="match status" value="1"/>
</dbReference>
<evidence type="ECO:0000256" key="3">
    <source>
        <dbReference type="SAM" id="Coils"/>
    </source>
</evidence>
<accession>A0A0R0A8Q1</accession>
<comment type="caution">
    <text evidence="5">The sequence shown here is derived from an EMBL/GenBank/DDBJ whole genome shotgun (WGS) entry which is preliminary data.</text>
</comment>
<dbReference type="EMBL" id="LLXU01000111">
    <property type="protein sequence ID" value="KRG38898.1"/>
    <property type="molecule type" value="Genomic_DNA"/>
</dbReference>
<proteinExistence type="predicted"/>
<dbReference type="GO" id="GO:0030313">
    <property type="term" value="C:cell envelope"/>
    <property type="evidence" value="ECO:0007669"/>
    <property type="project" value="UniProtKB-SubCell"/>
</dbReference>
<feature type="coiled-coil region" evidence="3">
    <location>
        <begin position="99"/>
        <end position="157"/>
    </location>
</feature>
<dbReference type="PANTHER" id="PTHR32347">
    <property type="entry name" value="EFFLUX SYSTEM COMPONENT YKNX-RELATED"/>
    <property type="match status" value="1"/>
</dbReference>
<name>A0A0R0A8Q1_9GAMM</name>
<dbReference type="SUPFAM" id="SSF111369">
    <property type="entry name" value="HlyD-like secretion proteins"/>
    <property type="match status" value="2"/>
</dbReference>
<evidence type="ECO:0000256" key="2">
    <source>
        <dbReference type="ARBA" id="ARBA00023054"/>
    </source>
</evidence>
<dbReference type="PANTHER" id="PTHR32347:SF29">
    <property type="entry name" value="UPF0194 MEMBRANE PROTEIN YBHG"/>
    <property type="match status" value="1"/>
</dbReference>
<feature type="domain" description="YbhG-like alpha-helical hairpin" evidence="4">
    <location>
        <begin position="72"/>
        <end position="192"/>
    </location>
</feature>
<dbReference type="OrthoDB" id="8558741at2"/>